<evidence type="ECO:0000256" key="11">
    <source>
        <dbReference type="ARBA" id="ARBA00022989"/>
    </source>
</evidence>
<dbReference type="PANTHER" id="PTHR43294">
    <property type="entry name" value="SODIUM/POTASSIUM-TRANSPORTING ATPASE SUBUNIT ALPHA"/>
    <property type="match status" value="1"/>
</dbReference>
<evidence type="ECO:0000256" key="9">
    <source>
        <dbReference type="ARBA" id="ARBA00022840"/>
    </source>
</evidence>
<dbReference type="KEGG" id="hhl:Halha_0730"/>
<dbReference type="EC" id="7.2.2.10" evidence="3"/>
<dbReference type="Gene3D" id="3.40.50.1000">
    <property type="entry name" value="HAD superfamily/HAD-like"/>
    <property type="match status" value="1"/>
</dbReference>
<comment type="similarity">
    <text evidence="2">Belongs to the cation transport ATPase (P-type) (TC 3.A.3) family. Type IIA subfamily.</text>
</comment>
<feature type="transmembrane region" description="Helical" evidence="14">
    <location>
        <begin position="845"/>
        <end position="866"/>
    </location>
</feature>
<dbReference type="SFLD" id="SFLDS00003">
    <property type="entry name" value="Haloacid_Dehalogenase"/>
    <property type="match status" value="1"/>
</dbReference>
<keyword evidence="5" id="KW-0406">Ion transport</keyword>
<dbReference type="SUPFAM" id="SSF81653">
    <property type="entry name" value="Calcium ATPase, transduction domain A"/>
    <property type="match status" value="1"/>
</dbReference>
<dbReference type="InterPro" id="IPR001757">
    <property type="entry name" value="P_typ_ATPase"/>
</dbReference>
<feature type="transmembrane region" description="Helical" evidence="14">
    <location>
        <begin position="878"/>
        <end position="902"/>
    </location>
</feature>
<dbReference type="Pfam" id="PF13246">
    <property type="entry name" value="Cation_ATPase"/>
    <property type="match status" value="1"/>
</dbReference>
<sequence length="904" mass="98712">MEIISSENKESITYHKSIDQITDEFNTKQEEGLSESEAKKRLDDYGPNQLKQESAISPWEILVEQFKNIIVILLIIASGISFVIGDVLEGVAVLAVIIINAIFGFFTEYKAEKSVQALKEMVTTKAKVIRDGSLTEVDADKIVPGDLLVLDEGDKVTADGRLIKADNLAIAEAVLTGEAEPVDKNTDTLKKEDIPLAERSNMVFMGSSVTRGNGVAVVTGTATDTQMGQISDMLHETESEATPLEERLDKMGKSLIVVTLVIAAIVSVVGIFIGREVMEMIETGVALAIAAVPEGLPAVATITLAIGMKKMAQYNALVKRLPAVETLGSTTVICTDKTGTLTENQMTLKEIYLGQDEDVVEITGTGYKPEGEFKIGEETINPQENEKLSLILKGGTLCSNAVVKEEDSLWNVVGDPTEGALVTAAQKAGFDREEMQHEGGYEKLEEIPFTSDAKYMAVSYQTPEEKELVVAKGAPSVIIDMCDQISTQGDVKSLAESTKENLREKNEAMAQKGLRVLALAYQKSEEQNSPLESSVKSGLIFLGFVGMVDPPRPDVKEAITEASRAGVKTVMITGDQRDTAQAIGRKVGIADKNKGAVTGEEIEGLSLANLIQKIKNNSIFSRVSPENKLDIIKALNEEDEITAMTGDGVNDAPALKRANIGVAMGQRGTAVAREASDMILLDDNFATIVKAVRQGRVIFDNIQKFIYYLFSCNLSEILLIFLGIILQVPIPLLTLQILWLNLVTDVFPALTLAWEPPEEEVMEQPPRNPTQGILTADFKKRIGLHALIVSLGPLLVYLYALNIELPLATSRTMSFVTLAFVQLFHVFDARREEGLGFDKTMFENIYLWGAIVITISLQLVAVYLPFFQPILNTVPLPWNLWMIVLSGSIIPIIIIQLSKLIFAK</sequence>
<evidence type="ECO:0000256" key="10">
    <source>
        <dbReference type="ARBA" id="ARBA00022967"/>
    </source>
</evidence>
<evidence type="ECO:0000256" key="1">
    <source>
        <dbReference type="ARBA" id="ARBA00004651"/>
    </source>
</evidence>
<dbReference type="Gene3D" id="2.70.150.10">
    <property type="entry name" value="Calcium-transporting ATPase, cytoplasmic transduction domain A"/>
    <property type="match status" value="1"/>
</dbReference>
<keyword evidence="9" id="KW-0067">ATP-binding</keyword>
<dbReference type="Pfam" id="PF00690">
    <property type="entry name" value="Cation_ATPase_N"/>
    <property type="match status" value="1"/>
</dbReference>
<keyword evidence="5" id="KW-0106">Calcium</keyword>
<feature type="transmembrane region" description="Helical" evidence="14">
    <location>
        <begin position="90"/>
        <end position="109"/>
    </location>
</feature>
<dbReference type="InterPro" id="IPR044492">
    <property type="entry name" value="P_typ_ATPase_HD_dom"/>
</dbReference>
<keyword evidence="7" id="KW-0479">Metal-binding</keyword>
<keyword evidence="17" id="KW-1185">Reference proteome</keyword>
<evidence type="ECO:0000256" key="8">
    <source>
        <dbReference type="ARBA" id="ARBA00022741"/>
    </source>
</evidence>
<evidence type="ECO:0000256" key="5">
    <source>
        <dbReference type="ARBA" id="ARBA00022568"/>
    </source>
</evidence>
<dbReference type="InterPro" id="IPR018303">
    <property type="entry name" value="ATPase_P-typ_P_site"/>
</dbReference>
<evidence type="ECO:0000259" key="15">
    <source>
        <dbReference type="SMART" id="SM00831"/>
    </source>
</evidence>
<dbReference type="RefSeq" id="WP_015326429.1">
    <property type="nucleotide sequence ID" value="NC_019978.1"/>
</dbReference>
<dbReference type="PRINTS" id="PR00119">
    <property type="entry name" value="CATATPASE"/>
</dbReference>
<keyword evidence="11 14" id="KW-1133">Transmembrane helix</keyword>
<dbReference type="GO" id="GO:0005524">
    <property type="term" value="F:ATP binding"/>
    <property type="evidence" value="ECO:0007669"/>
    <property type="project" value="UniProtKB-KW"/>
</dbReference>
<dbReference type="GO" id="GO:0046872">
    <property type="term" value="F:metal ion binding"/>
    <property type="evidence" value="ECO:0007669"/>
    <property type="project" value="UniProtKB-KW"/>
</dbReference>
<dbReference type="GO" id="GO:0016887">
    <property type="term" value="F:ATP hydrolysis activity"/>
    <property type="evidence" value="ECO:0007669"/>
    <property type="project" value="InterPro"/>
</dbReference>
<feature type="transmembrane region" description="Helical" evidence="14">
    <location>
        <begin position="255"/>
        <end position="273"/>
    </location>
</feature>
<evidence type="ECO:0000256" key="2">
    <source>
        <dbReference type="ARBA" id="ARBA00005675"/>
    </source>
</evidence>
<organism evidence="16 17">
    <name type="scientific">Halobacteroides halobius (strain ATCC 35273 / DSM 5150 / MD-1)</name>
    <dbReference type="NCBI Taxonomy" id="748449"/>
    <lineage>
        <taxon>Bacteria</taxon>
        <taxon>Bacillati</taxon>
        <taxon>Bacillota</taxon>
        <taxon>Clostridia</taxon>
        <taxon>Halanaerobiales</taxon>
        <taxon>Halobacteroidaceae</taxon>
        <taxon>Halobacteroides</taxon>
    </lineage>
</organism>
<dbReference type="SFLD" id="SFLDF00027">
    <property type="entry name" value="p-type_atpase"/>
    <property type="match status" value="1"/>
</dbReference>
<dbReference type="InterPro" id="IPR023214">
    <property type="entry name" value="HAD_sf"/>
</dbReference>
<dbReference type="InterPro" id="IPR050510">
    <property type="entry name" value="Cation_transp_ATPase_P-type"/>
</dbReference>
<accession>L0K9B4</accession>
<keyword evidence="5" id="KW-0813">Transport</keyword>
<evidence type="ECO:0000256" key="13">
    <source>
        <dbReference type="ARBA" id="ARBA00048694"/>
    </source>
</evidence>
<feature type="transmembrane region" description="Helical" evidence="14">
    <location>
        <begin position="66"/>
        <end position="84"/>
    </location>
</feature>
<dbReference type="SFLD" id="SFLDG00002">
    <property type="entry name" value="C1.7:_P-type_atpase_like"/>
    <property type="match status" value="1"/>
</dbReference>
<dbReference type="InterPro" id="IPR008250">
    <property type="entry name" value="ATPase_P-typ_transduc_dom_A_sf"/>
</dbReference>
<comment type="catalytic activity">
    <reaction evidence="13">
        <text>Ca(2+)(in) + ATP + H2O = Ca(2+)(out) + ADP + phosphate + H(+)</text>
        <dbReference type="Rhea" id="RHEA:18105"/>
        <dbReference type="ChEBI" id="CHEBI:15377"/>
        <dbReference type="ChEBI" id="CHEBI:15378"/>
        <dbReference type="ChEBI" id="CHEBI:29108"/>
        <dbReference type="ChEBI" id="CHEBI:30616"/>
        <dbReference type="ChEBI" id="CHEBI:43474"/>
        <dbReference type="ChEBI" id="CHEBI:456216"/>
        <dbReference type="EC" id="7.2.2.10"/>
    </reaction>
</comment>
<keyword evidence="10" id="KW-1278">Translocase</keyword>
<evidence type="ECO:0000313" key="16">
    <source>
        <dbReference type="EMBL" id="AGB40703.1"/>
    </source>
</evidence>
<evidence type="ECO:0000256" key="12">
    <source>
        <dbReference type="ARBA" id="ARBA00023136"/>
    </source>
</evidence>
<evidence type="ECO:0000256" key="6">
    <source>
        <dbReference type="ARBA" id="ARBA00022692"/>
    </source>
</evidence>
<dbReference type="SUPFAM" id="SSF81660">
    <property type="entry name" value="Metal cation-transporting ATPase, ATP-binding domain N"/>
    <property type="match status" value="1"/>
</dbReference>
<dbReference type="InterPro" id="IPR059000">
    <property type="entry name" value="ATPase_P-type_domA"/>
</dbReference>
<dbReference type="NCBIfam" id="TIGR01494">
    <property type="entry name" value="ATPase_P-type"/>
    <property type="match status" value="2"/>
</dbReference>
<evidence type="ECO:0000256" key="3">
    <source>
        <dbReference type="ARBA" id="ARBA00012790"/>
    </source>
</evidence>
<evidence type="ECO:0000313" key="17">
    <source>
        <dbReference type="Proteomes" id="UP000010880"/>
    </source>
</evidence>
<dbReference type="PANTHER" id="PTHR43294:SF21">
    <property type="entry name" value="CATION TRANSPORTING ATPASE"/>
    <property type="match status" value="1"/>
</dbReference>
<keyword evidence="6 14" id="KW-0812">Transmembrane</keyword>
<gene>
    <name evidence="16" type="ordered locus">Halha_0730</name>
</gene>
<keyword evidence="12 14" id="KW-0472">Membrane</keyword>
<dbReference type="SUPFAM" id="SSF56784">
    <property type="entry name" value="HAD-like"/>
    <property type="match status" value="1"/>
</dbReference>
<dbReference type="SUPFAM" id="SSF81665">
    <property type="entry name" value="Calcium ATPase, transmembrane domain M"/>
    <property type="match status" value="1"/>
</dbReference>
<dbReference type="Pfam" id="PF00689">
    <property type="entry name" value="Cation_ATPase_C"/>
    <property type="match status" value="1"/>
</dbReference>
<feature type="domain" description="Cation-transporting P-type ATPase N-terminal" evidence="15">
    <location>
        <begin position="12"/>
        <end position="86"/>
    </location>
</feature>
<dbReference type="InterPro" id="IPR006068">
    <property type="entry name" value="ATPase_P-typ_cation-transptr_C"/>
</dbReference>
<dbReference type="PATRIC" id="fig|748449.3.peg.688"/>
<dbReference type="GO" id="GO:0005388">
    <property type="term" value="F:P-type calcium transporter activity"/>
    <property type="evidence" value="ECO:0007669"/>
    <property type="project" value="UniProtKB-EC"/>
</dbReference>
<dbReference type="SMART" id="SM00831">
    <property type="entry name" value="Cation_ATPase_N"/>
    <property type="match status" value="1"/>
</dbReference>
<dbReference type="GO" id="GO:1902600">
    <property type="term" value="P:proton transmembrane transport"/>
    <property type="evidence" value="ECO:0007669"/>
    <property type="project" value="TreeGrafter"/>
</dbReference>
<dbReference type="InterPro" id="IPR023298">
    <property type="entry name" value="ATPase_P-typ_TM_dom_sf"/>
</dbReference>
<dbReference type="HOGENOM" id="CLU_002360_3_1_9"/>
<dbReference type="FunFam" id="2.70.150.10:FF:000016">
    <property type="entry name" value="Calcium-transporting P-type ATPase putative"/>
    <property type="match status" value="1"/>
</dbReference>
<keyword evidence="5" id="KW-0109">Calcium transport</keyword>
<feature type="transmembrane region" description="Helical" evidence="14">
    <location>
        <begin position="782"/>
        <end position="801"/>
    </location>
</feature>
<dbReference type="InterPro" id="IPR036412">
    <property type="entry name" value="HAD-like_sf"/>
</dbReference>
<dbReference type="GO" id="GO:0005886">
    <property type="term" value="C:plasma membrane"/>
    <property type="evidence" value="ECO:0007669"/>
    <property type="project" value="UniProtKB-SubCell"/>
</dbReference>
<dbReference type="Gene3D" id="3.40.1110.10">
    <property type="entry name" value="Calcium-transporting ATPase, cytoplasmic domain N"/>
    <property type="match status" value="1"/>
</dbReference>
<dbReference type="Pfam" id="PF00122">
    <property type="entry name" value="E1-E2_ATPase"/>
    <property type="match status" value="1"/>
</dbReference>
<keyword evidence="8" id="KW-0547">Nucleotide-binding</keyword>
<dbReference type="EMBL" id="CP003359">
    <property type="protein sequence ID" value="AGB40703.1"/>
    <property type="molecule type" value="Genomic_DNA"/>
</dbReference>
<dbReference type="AlphaFoldDB" id="L0K9B4"/>
<feature type="transmembrane region" description="Helical" evidence="14">
    <location>
        <begin position="285"/>
        <end position="306"/>
    </location>
</feature>
<comment type="subcellular location">
    <subcellularLocation>
        <location evidence="1">Cell membrane</location>
        <topology evidence="1">Multi-pass membrane protein</topology>
    </subcellularLocation>
</comment>
<reference evidence="17" key="1">
    <citation type="submission" date="2012-02" db="EMBL/GenBank/DDBJ databases">
        <title>The complete genome of Halobacteroides halobius DSM 5150.</title>
        <authorList>
            <person name="Lucas S."/>
            <person name="Copeland A."/>
            <person name="Lapidus A."/>
            <person name="Glavina del Rio T."/>
            <person name="Dalin E."/>
            <person name="Tice H."/>
            <person name="Bruce D."/>
            <person name="Goodwin L."/>
            <person name="Pitluck S."/>
            <person name="Peters L."/>
            <person name="Mikhailova N."/>
            <person name="Gu W."/>
            <person name="Kyrpides N."/>
            <person name="Mavromatis K."/>
            <person name="Ivanova N."/>
            <person name="Brettin T."/>
            <person name="Detter J.C."/>
            <person name="Han C."/>
            <person name="Larimer F."/>
            <person name="Land M."/>
            <person name="Hauser L."/>
            <person name="Markowitz V."/>
            <person name="Cheng J.-F."/>
            <person name="Hugenholtz P."/>
            <person name="Woyke T."/>
            <person name="Wu D."/>
            <person name="Tindall B."/>
            <person name="Pomrenke H."/>
            <person name="Brambilla E."/>
            <person name="Klenk H.-P."/>
            <person name="Eisen J.A."/>
        </authorList>
    </citation>
    <scope>NUCLEOTIDE SEQUENCE [LARGE SCALE GENOMIC DNA]</scope>
    <source>
        <strain evidence="17">ATCC 35273 / DSM 5150 / MD-1</strain>
    </source>
</reference>
<evidence type="ECO:0000256" key="4">
    <source>
        <dbReference type="ARBA" id="ARBA00022475"/>
    </source>
</evidence>
<dbReference type="Gene3D" id="1.20.1110.10">
    <property type="entry name" value="Calcium-transporting ATPase, transmembrane domain"/>
    <property type="match status" value="1"/>
</dbReference>
<dbReference type="STRING" id="748449.Halha_0730"/>
<proteinExistence type="inferred from homology"/>
<name>L0K9B4_HALHC</name>
<dbReference type="PRINTS" id="PR00120">
    <property type="entry name" value="HATPASE"/>
</dbReference>
<protein>
    <recommendedName>
        <fullName evidence="3">P-type Ca(2+) transporter</fullName>
        <ecNumber evidence="3">7.2.2.10</ecNumber>
    </recommendedName>
</protein>
<keyword evidence="4" id="KW-1003">Cell membrane</keyword>
<dbReference type="PROSITE" id="PS00154">
    <property type="entry name" value="ATPASE_E1_E2"/>
    <property type="match status" value="1"/>
</dbReference>
<dbReference type="InterPro" id="IPR023299">
    <property type="entry name" value="ATPase_P-typ_cyto_dom_N"/>
</dbReference>
<dbReference type="Proteomes" id="UP000010880">
    <property type="component" value="Chromosome"/>
</dbReference>
<dbReference type="eggNOG" id="COG0474">
    <property type="taxonomic scope" value="Bacteria"/>
</dbReference>
<evidence type="ECO:0000256" key="14">
    <source>
        <dbReference type="SAM" id="Phobius"/>
    </source>
</evidence>
<dbReference type="InterPro" id="IPR004014">
    <property type="entry name" value="ATPase_P-typ_cation-transptr_N"/>
</dbReference>
<evidence type="ECO:0000256" key="7">
    <source>
        <dbReference type="ARBA" id="ARBA00022723"/>
    </source>
</evidence>